<name>A0A0M3JQ40_ANISI</name>
<dbReference type="EMBL" id="UYRR01029397">
    <property type="protein sequence ID" value="VDK40011.1"/>
    <property type="molecule type" value="Genomic_DNA"/>
</dbReference>
<keyword evidence="1" id="KW-0472">Membrane</keyword>
<feature type="transmembrane region" description="Helical" evidence="1">
    <location>
        <begin position="29"/>
        <end position="54"/>
    </location>
</feature>
<evidence type="ECO:0000256" key="1">
    <source>
        <dbReference type="SAM" id="Phobius"/>
    </source>
</evidence>
<evidence type="ECO:0000313" key="2">
    <source>
        <dbReference type="EMBL" id="VDK40011.1"/>
    </source>
</evidence>
<dbReference type="Proteomes" id="UP000267096">
    <property type="component" value="Unassembled WGS sequence"/>
</dbReference>
<dbReference type="WBParaSite" id="ASIM_0000979101-mRNA-1">
    <property type="protein sequence ID" value="ASIM_0000979101-mRNA-1"/>
    <property type="gene ID" value="ASIM_0000979101"/>
</dbReference>
<organism evidence="4">
    <name type="scientific">Anisakis simplex</name>
    <name type="common">Herring worm</name>
    <dbReference type="NCBI Taxonomy" id="6269"/>
    <lineage>
        <taxon>Eukaryota</taxon>
        <taxon>Metazoa</taxon>
        <taxon>Ecdysozoa</taxon>
        <taxon>Nematoda</taxon>
        <taxon>Chromadorea</taxon>
        <taxon>Rhabditida</taxon>
        <taxon>Spirurina</taxon>
        <taxon>Ascaridomorpha</taxon>
        <taxon>Ascaridoidea</taxon>
        <taxon>Anisakidae</taxon>
        <taxon>Anisakis</taxon>
        <taxon>Anisakis simplex complex</taxon>
    </lineage>
</organism>
<accession>A0A0M3JQ40</accession>
<evidence type="ECO:0000313" key="4">
    <source>
        <dbReference type="WBParaSite" id="ASIM_0000979101-mRNA-1"/>
    </source>
</evidence>
<keyword evidence="3" id="KW-1185">Reference proteome</keyword>
<reference evidence="4" key="1">
    <citation type="submission" date="2017-02" db="UniProtKB">
        <authorList>
            <consortium name="WormBaseParasite"/>
        </authorList>
    </citation>
    <scope>IDENTIFICATION</scope>
</reference>
<proteinExistence type="predicted"/>
<gene>
    <name evidence="2" type="ORF">ASIM_LOCUS9513</name>
</gene>
<keyword evidence="1" id="KW-1133">Transmembrane helix</keyword>
<keyword evidence="1" id="KW-0812">Transmembrane</keyword>
<protein>
    <submittedName>
        <fullName evidence="4">G_PROTEIN_RECEP_F1_2 domain-containing protein</fullName>
    </submittedName>
</protein>
<evidence type="ECO:0000313" key="3">
    <source>
        <dbReference type="Proteomes" id="UP000267096"/>
    </source>
</evidence>
<reference evidence="2 3" key="2">
    <citation type="submission" date="2018-11" db="EMBL/GenBank/DDBJ databases">
        <authorList>
            <consortium name="Pathogen Informatics"/>
        </authorList>
    </citation>
    <scope>NUCLEOTIDE SEQUENCE [LARGE SCALE GENOMIC DNA]</scope>
</reference>
<dbReference type="AlphaFoldDB" id="A0A0M3JQ40"/>
<sequence length="63" mass="7075">MAISMTLFDVHGGLLLYVCGVVIEKSIPLSVLVLTAYDVMLLMGIFTHPIAFLYRYAFICQYV</sequence>